<name>A0A284QT62_ARMOS</name>
<evidence type="ECO:0000313" key="2">
    <source>
        <dbReference type="EMBL" id="SJK99666.1"/>
    </source>
</evidence>
<dbReference type="AlphaFoldDB" id="A0A284QT62"/>
<feature type="region of interest" description="Disordered" evidence="1">
    <location>
        <begin position="1"/>
        <end position="64"/>
    </location>
</feature>
<dbReference type="EMBL" id="FUEG01000002">
    <property type="protein sequence ID" value="SJK99666.1"/>
    <property type="molecule type" value="Genomic_DNA"/>
</dbReference>
<evidence type="ECO:0000256" key="1">
    <source>
        <dbReference type="SAM" id="MobiDB-lite"/>
    </source>
</evidence>
<gene>
    <name evidence="2" type="ORF">ARMOST_02975</name>
</gene>
<feature type="region of interest" description="Disordered" evidence="1">
    <location>
        <begin position="252"/>
        <end position="290"/>
    </location>
</feature>
<sequence length="290" mass="32732">MYPGDAEGAGVLPGQKRKFYLGEHNSGSGKVPRTSEQQDAVAQSRAQEDEEPEHLCDLQEGENDEDDDLRLRCARYATEMLSSAVFGPILSDYTEPTKETRDNTATLFEGRTSTLKKADVGTPVILTPGKTIFRQPGIIGRDTCVAEAAAEEWKGMETVVKTSRRDKSHSLEKDFMTDVKHAIDKMAKHPPQARLKEYFDPVSYADGDSFEYECRIMMQEKLYPITSLREPSPLRSRDFWYLASPQMGLRLRKNPSSGYQHGVTEEKRHHLHESLPASSSFSDLKPWLDT</sequence>
<keyword evidence="3" id="KW-1185">Reference proteome</keyword>
<organism evidence="2 3">
    <name type="scientific">Armillaria ostoyae</name>
    <name type="common">Armillaria root rot fungus</name>
    <dbReference type="NCBI Taxonomy" id="47428"/>
    <lineage>
        <taxon>Eukaryota</taxon>
        <taxon>Fungi</taxon>
        <taxon>Dikarya</taxon>
        <taxon>Basidiomycota</taxon>
        <taxon>Agaricomycotina</taxon>
        <taxon>Agaricomycetes</taxon>
        <taxon>Agaricomycetidae</taxon>
        <taxon>Agaricales</taxon>
        <taxon>Marasmiineae</taxon>
        <taxon>Physalacriaceae</taxon>
        <taxon>Armillaria</taxon>
    </lineage>
</organism>
<feature type="compositionally biased region" description="Polar residues" evidence="1">
    <location>
        <begin position="34"/>
        <end position="45"/>
    </location>
</feature>
<reference evidence="3" key="1">
    <citation type="journal article" date="2017" name="Nat. Ecol. Evol.">
        <title>Genome expansion and lineage-specific genetic innovations in the forest pathogenic fungi Armillaria.</title>
        <authorList>
            <person name="Sipos G."/>
            <person name="Prasanna A.N."/>
            <person name="Walter M.C."/>
            <person name="O'Connor E."/>
            <person name="Balint B."/>
            <person name="Krizsan K."/>
            <person name="Kiss B."/>
            <person name="Hess J."/>
            <person name="Varga T."/>
            <person name="Slot J."/>
            <person name="Riley R."/>
            <person name="Boka B."/>
            <person name="Rigling D."/>
            <person name="Barry K."/>
            <person name="Lee J."/>
            <person name="Mihaltcheva S."/>
            <person name="LaButti K."/>
            <person name="Lipzen A."/>
            <person name="Waldron R."/>
            <person name="Moloney N.M."/>
            <person name="Sperisen C."/>
            <person name="Kredics L."/>
            <person name="Vagvoelgyi C."/>
            <person name="Patrignani A."/>
            <person name="Fitzpatrick D."/>
            <person name="Nagy I."/>
            <person name="Doyle S."/>
            <person name="Anderson J.B."/>
            <person name="Grigoriev I.V."/>
            <person name="Gueldener U."/>
            <person name="Muensterkoetter M."/>
            <person name="Nagy L.G."/>
        </authorList>
    </citation>
    <scope>NUCLEOTIDE SEQUENCE [LARGE SCALE GENOMIC DNA]</scope>
    <source>
        <strain evidence="3">C18/9</strain>
    </source>
</reference>
<dbReference type="Proteomes" id="UP000219338">
    <property type="component" value="Unassembled WGS sequence"/>
</dbReference>
<protein>
    <submittedName>
        <fullName evidence="2">Uncharacterized protein</fullName>
    </submittedName>
</protein>
<dbReference type="OrthoDB" id="3036943at2759"/>
<proteinExistence type="predicted"/>
<accession>A0A284QT62</accession>
<evidence type="ECO:0000313" key="3">
    <source>
        <dbReference type="Proteomes" id="UP000219338"/>
    </source>
</evidence>